<accession>A0AAE9Z1J1</accession>
<feature type="transmembrane region" description="Helical" evidence="1">
    <location>
        <begin position="47"/>
        <end position="64"/>
    </location>
</feature>
<dbReference type="EMBL" id="CP059733">
    <property type="protein sequence ID" value="WDE04310.1"/>
    <property type="molecule type" value="Genomic_DNA"/>
</dbReference>
<dbReference type="RefSeq" id="WP_152647052.1">
    <property type="nucleotide sequence ID" value="NZ_CP059733.1"/>
</dbReference>
<dbReference type="Proteomes" id="UP000032352">
    <property type="component" value="Chromosome"/>
</dbReference>
<evidence type="ECO:0000313" key="2">
    <source>
        <dbReference type="EMBL" id="WDE04310.1"/>
    </source>
</evidence>
<evidence type="ECO:0000256" key="1">
    <source>
        <dbReference type="SAM" id="Phobius"/>
    </source>
</evidence>
<feature type="transmembrane region" description="Helical" evidence="1">
    <location>
        <begin position="84"/>
        <end position="105"/>
    </location>
</feature>
<dbReference type="KEGG" id="tvd:SG34_023670"/>
<reference evidence="2 3" key="1">
    <citation type="journal article" date="2015" name="Genome Announc.">
        <title>Draft Genome Sequences of Marine Isolates of Thalassomonas viridans and Thalassomonas actiniarum.</title>
        <authorList>
            <person name="Olonade I."/>
            <person name="van Zyl L.J."/>
            <person name="Trindade M."/>
        </authorList>
    </citation>
    <scope>NUCLEOTIDE SEQUENCE [LARGE SCALE GENOMIC DNA]</scope>
    <source>
        <strain evidence="2 3">XOM25</strain>
    </source>
</reference>
<reference evidence="2 3" key="2">
    <citation type="journal article" date="2022" name="Mar. Drugs">
        <title>Bioassay-Guided Fractionation Leads to the Detection of Cholic Acid Generated by the Rare Thalassomonas sp.</title>
        <authorList>
            <person name="Pheiffer F."/>
            <person name="Schneider Y.K."/>
            <person name="Hansen E.H."/>
            <person name="Andersen J.H."/>
            <person name="Isaksson J."/>
            <person name="Busche T."/>
            <person name="R C."/>
            <person name="Kalinowski J."/>
            <person name="Zyl L.V."/>
            <person name="Trindade M."/>
        </authorList>
    </citation>
    <scope>NUCLEOTIDE SEQUENCE [LARGE SCALE GENOMIC DNA]</scope>
    <source>
        <strain evidence="2 3">XOM25</strain>
    </source>
</reference>
<evidence type="ECO:0000313" key="3">
    <source>
        <dbReference type="Proteomes" id="UP000032352"/>
    </source>
</evidence>
<sequence>MAKLCLKFRRIRAIPLSFATKHYRALQDINKQPLGCYYFPDRRTSRFGCAVTFVVFFLLAEGKMDTDSNLGKKSKAEHSENLHPFQPLIAILLISALVFACVLFYPSKISEQFNFPSISFWHFNHDSSPLTEAAGEKLAKDQLTHSSFVANDQVNLGQLLLELANAKSSSASRSYGKPMGQGA</sequence>
<organism evidence="2 3">
    <name type="scientific">Thalassomonas viridans</name>
    <dbReference type="NCBI Taxonomy" id="137584"/>
    <lineage>
        <taxon>Bacteria</taxon>
        <taxon>Pseudomonadati</taxon>
        <taxon>Pseudomonadota</taxon>
        <taxon>Gammaproteobacteria</taxon>
        <taxon>Alteromonadales</taxon>
        <taxon>Colwelliaceae</taxon>
        <taxon>Thalassomonas</taxon>
    </lineage>
</organism>
<protein>
    <submittedName>
        <fullName evidence="2">Uncharacterized protein</fullName>
    </submittedName>
</protein>
<gene>
    <name evidence="2" type="ORF">SG34_023670</name>
</gene>
<keyword evidence="3" id="KW-1185">Reference proteome</keyword>
<keyword evidence="1" id="KW-0812">Transmembrane</keyword>
<dbReference type="AlphaFoldDB" id="A0AAE9Z1J1"/>
<proteinExistence type="predicted"/>
<name>A0AAE9Z1J1_9GAMM</name>
<keyword evidence="1" id="KW-1133">Transmembrane helix</keyword>
<keyword evidence="1" id="KW-0472">Membrane</keyword>